<evidence type="ECO:0000313" key="3">
    <source>
        <dbReference type="Proteomes" id="UP000293360"/>
    </source>
</evidence>
<dbReference type="Pfam" id="PF03795">
    <property type="entry name" value="YCII"/>
    <property type="match status" value="1"/>
</dbReference>
<proteinExistence type="predicted"/>
<comment type="caution">
    <text evidence="2">The sequence shown here is derived from an EMBL/GenBank/DDBJ whole genome shotgun (WGS) entry which is preliminary data.</text>
</comment>
<dbReference type="PANTHER" id="PTHR33606:SF3">
    <property type="entry name" value="PROTEIN YCII"/>
    <property type="match status" value="1"/>
</dbReference>
<dbReference type="EMBL" id="QJNU01000302">
    <property type="protein sequence ID" value="RYP02759.1"/>
    <property type="molecule type" value="Genomic_DNA"/>
</dbReference>
<evidence type="ECO:0000259" key="1">
    <source>
        <dbReference type="Pfam" id="PF03795"/>
    </source>
</evidence>
<name>A0A4V1XAH4_9PEZI</name>
<accession>A0A4V1XAH4</accession>
<reference evidence="2 3" key="1">
    <citation type="submission" date="2018-06" db="EMBL/GenBank/DDBJ databases">
        <title>Complete Genomes of Monosporascus.</title>
        <authorList>
            <person name="Robinson A.J."/>
            <person name="Natvig D.O."/>
        </authorList>
    </citation>
    <scope>NUCLEOTIDE SEQUENCE [LARGE SCALE GENOMIC DNA]</scope>
    <source>
        <strain evidence="2 3">CBS 110550</strain>
    </source>
</reference>
<evidence type="ECO:0000313" key="2">
    <source>
        <dbReference type="EMBL" id="RYP02759.1"/>
    </source>
</evidence>
<sequence length="109" mass="12117">MPGNNDFLVQIPDRPQALQRRMENIGAHLAYNKLLLEAGTLILSGPTLTGHPASPAEPLPMTGSVLIFRTGTDDEVWRLLETDPFAKADVWDVEKATVTPYRCGLWKPY</sequence>
<dbReference type="InterPro" id="IPR011008">
    <property type="entry name" value="Dimeric_a/b-barrel"/>
</dbReference>
<dbReference type="OrthoDB" id="5519740at2759"/>
<keyword evidence="3" id="KW-1185">Reference proteome</keyword>
<dbReference type="InterPro" id="IPR051807">
    <property type="entry name" value="Sec-metab_biosynth-assoc"/>
</dbReference>
<dbReference type="InterPro" id="IPR005545">
    <property type="entry name" value="YCII"/>
</dbReference>
<dbReference type="Proteomes" id="UP000293360">
    <property type="component" value="Unassembled WGS sequence"/>
</dbReference>
<organism evidence="2 3">
    <name type="scientific">Monosporascus ibericus</name>
    <dbReference type="NCBI Taxonomy" id="155417"/>
    <lineage>
        <taxon>Eukaryota</taxon>
        <taxon>Fungi</taxon>
        <taxon>Dikarya</taxon>
        <taxon>Ascomycota</taxon>
        <taxon>Pezizomycotina</taxon>
        <taxon>Sordariomycetes</taxon>
        <taxon>Xylariomycetidae</taxon>
        <taxon>Xylariales</taxon>
        <taxon>Xylariales incertae sedis</taxon>
        <taxon>Monosporascus</taxon>
    </lineage>
</organism>
<protein>
    <recommendedName>
        <fullName evidence="1">YCII-related domain-containing protein</fullName>
    </recommendedName>
</protein>
<dbReference type="AlphaFoldDB" id="A0A4V1XAH4"/>
<feature type="domain" description="YCII-related" evidence="1">
    <location>
        <begin position="7"/>
        <end position="92"/>
    </location>
</feature>
<dbReference type="SUPFAM" id="SSF54909">
    <property type="entry name" value="Dimeric alpha+beta barrel"/>
    <property type="match status" value="1"/>
</dbReference>
<dbReference type="Gene3D" id="3.30.70.1060">
    <property type="entry name" value="Dimeric alpha+beta barrel"/>
    <property type="match status" value="1"/>
</dbReference>
<gene>
    <name evidence="2" type="ORF">DL764_005633</name>
</gene>
<dbReference type="PANTHER" id="PTHR33606">
    <property type="entry name" value="PROTEIN YCII"/>
    <property type="match status" value="1"/>
</dbReference>